<reference evidence="1 2" key="1">
    <citation type="submission" date="2021-06" db="EMBL/GenBank/DDBJ databases">
        <title>Caerostris darwini draft genome.</title>
        <authorList>
            <person name="Kono N."/>
            <person name="Arakawa K."/>
        </authorList>
    </citation>
    <scope>NUCLEOTIDE SEQUENCE [LARGE SCALE GENOMIC DNA]</scope>
</reference>
<proteinExistence type="predicted"/>
<evidence type="ECO:0000313" key="1">
    <source>
        <dbReference type="EMBL" id="GIY84677.1"/>
    </source>
</evidence>
<protein>
    <submittedName>
        <fullName evidence="1">Uncharacterized protein</fullName>
    </submittedName>
</protein>
<sequence>MTRLIEWNITLLATVIQFQFQHSNFINCCTRREKKNLLYRSRKKERFKSDKPIMPMQIRKNIPVLVVAAAQEFRPKSLAAIAFCVNVLVNDLSLFPGLEKTKTR</sequence>
<name>A0AAV4WQ12_9ARAC</name>
<evidence type="ECO:0000313" key="2">
    <source>
        <dbReference type="Proteomes" id="UP001054837"/>
    </source>
</evidence>
<dbReference type="AlphaFoldDB" id="A0AAV4WQ12"/>
<dbReference type="EMBL" id="BPLQ01014945">
    <property type="protein sequence ID" value="GIY84677.1"/>
    <property type="molecule type" value="Genomic_DNA"/>
</dbReference>
<comment type="caution">
    <text evidence="1">The sequence shown here is derived from an EMBL/GenBank/DDBJ whole genome shotgun (WGS) entry which is preliminary data.</text>
</comment>
<dbReference type="Proteomes" id="UP001054837">
    <property type="component" value="Unassembled WGS sequence"/>
</dbReference>
<gene>
    <name evidence="1" type="ORF">CDAR_466451</name>
</gene>
<keyword evidence="2" id="KW-1185">Reference proteome</keyword>
<organism evidence="1 2">
    <name type="scientific">Caerostris darwini</name>
    <dbReference type="NCBI Taxonomy" id="1538125"/>
    <lineage>
        <taxon>Eukaryota</taxon>
        <taxon>Metazoa</taxon>
        <taxon>Ecdysozoa</taxon>
        <taxon>Arthropoda</taxon>
        <taxon>Chelicerata</taxon>
        <taxon>Arachnida</taxon>
        <taxon>Araneae</taxon>
        <taxon>Araneomorphae</taxon>
        <taxon>Entelegynae</taxon>
        <taxon>Araneoidea</taxon>
        <taxon>Araneidae</taxon>
        <taxon>Caerostris</taxon>
    </lineage>
</organism>
<accession>A0AAV4WQ12</accession>